<name>A0A853I9U9_9GAMM</name>
<dbReference type="EMBL" id="JACCKB010000121">
    <property type="protein sequence ID" value="NYZ69679.1"/>
    <property type="molecule type" value="Genomic_DNA"/>
</dbReference>
<dbReference type="Proteomes" id="UP000569732">
    <property type="component" value="Unassembled WGS sequence"/>
</dbReference>
<reference evidence="2 3" key="1">
    <citation type="submission" date="2020-07" db="EMBL/GenBank/DDBJ databases">
        <title>Endozoicomonas sp. nov., isolated from sediment.</title>
        <authorList>
            <person name="Gu T."/>
        </authorList>
    </citation>
    <scope>NUCLEOTIDE SEQUENCE [LARGE SCALE GENOMIC DNA]</scope>
    <source>
        <strain evidence="2 3">SM1973</strain>
    </source>
</reference>
<evidence type="ECO:0000313" key="3">
    <source>
        <dbReference type="Proteomes" id="UP000569732"/>
    </source>
</evidence>
<gene>
    <name evidence="2" type="ORF">H0A36_27060</name>
</gene>
<proteinExistence type="predicted"/>
<feature type="compositionally biased region" description="Basic residues" evidence="1">
    <location>
        <begin position="8"/>
        <end position="19"/>
    </location>
</feature>
<evidence type="ECO:0000256" key="1">
    <source>
        <dbReference type="SAM" id="MobiDB-lite"/>
    </source>
</evidence>
<sequence length="179" mass="20482">MALSQKKLQQKKAKKKQKRVQQIQTQKKANVVSIHQSPIEHSLVHSDIWKAGIGTVLIVRRANDGRLFMGNYLIDTWCLGVKDAFVREVSFAQLDDFLSKHSMDKHTPAYCKALIMSSIEYGKQNNFKPNLDDKSKKFIAAIQYDPSSYQFEFGKEGEAFYISGPHDDELLPNMIEKSE</sequence>
<dbReference type="AlphaFoldDB" id="A0A853I9U9"/>
<keyword evidence="3" id="KW-1185">Reference proteome</keyword>
<feature type="region of interest" description="Disordered" evidence="1">
    <location>
        <begin position="1"/>
        <end position="22"/>
    </location>
</feature>
<evidence type="ECO:0000313" key="2">
    <source>
        <dbReference type="EMBL" id="NYZ69679.1"/>
    </source>
</evidence>
<accession>A0A853I9U9</accession>
<dbReference type="RefSeq" id="WP_180571659.1">
    <property type="nucleotide sequence ID" value="NZ_JACCKB010000121.1"/>
</dbReference>
<protein>
    <submittedName>
        <fullName evidence="2">Uncharacterized protein</fullName>
    </submittedName>
</protein>
<organism evidence="2 3">
    <name type="scientific">Spartinivicinus marinus</name>
    <dbReference type="NCBI Taxonomy" id="2994442"/>
    <lineage>
        <taxon>Bacteria</taxon>
        <taxon>Pseudomonadati</taxon>
        <taxon>Pseudomonadota</taxon>
        <taxon>Gammaproteobacteria</taxon>
        <taxon>Oceanospirillales</taxon>
        <taxon>Zooshikellaceae</taxon>
        <taxon>Spartinivicinus</taxon>
    </lineage>
</organism>
<comment type="caution">
    <text evidence="2">The sequence shown here is derived from an EMBL/GenBank/DDBJ whole genome shotgun (WGS) entry which is preliminary data.</text>
</comment>